<dbReference type="EMBL" id="FNAN01000027">
    <property type="protein sequence ID" value="SDH04189.1"/>
    <property type="molecule type" value="Genomic_DNA"/>
</dbReference>
<dbReference type="GO" id="GO:0006580">
    <property type="term" value="P:ethanolamine metabolic process"/>
    <property type="evidence" value="ECO:0007669"/>
    <property type="project" value="TreeGrafter"/>
</dbReference>
<name>A0A1G7Z6F6_9BACT</name>
<dbReference type="PROSITE" id="PS51704">
    <property type="entry name" value="GP_PDE"/>
    <property type="match status" value="1"/>
</dbReference>
<dbReference type="GO" id="GO:0008889">
    <property type="term" value="F:glycerophosphodiester phosphodiesterase activity"/>
    <property type="evidence" value="ECO:0007669"/>
    <property type="project" value="TreeGrafter"/>
</dbReference>
<dbReference type="Proteomes" id="UP000198748">
    <property type="component" value="Unassembled WGS sequence"/>
</dbReference>
<dbReference type="GO" id="GO:0005886">
    <property type="term" value="C:plasma membrane"/>
    <property type="evidence" value="ECO:0007669"/>
    <property type="project" value="TreeGrafter"/>
</dbReference>
<dbReference type="Gene3D" id="3.20.20.190">
    <property type="entry name" value="Phosphatidylinositol (PI) phosphodiesterase"/>
    <property type="match status" value="1"/>
</dbReference>
<feature type="signal peptide" evidence="1">
    <location>
        <begin position="1"/>
        <end position="23"/>
    </location>
</feature>
<proteinExistence type="predicted"/>
<keyword evidence="1" id="KW-0732">Signal</keyword>
<dbReference type="PANTHER" id="PTHR46320:SF1">
    <property type="entry name" value="GLYCEROPHOSPHODIESTER PHOSPHODIESTERASE 1"/>
    <property type="match status" value="1"/>
</dbReference>
<feature type="domain" description="GP-PDE" evidence="2">
    <location>
        <begin position="48"/>
        <end position="292"/>
    </location>
</feature>
<keyword evidence="4" id="KW-1185">Reference proteome</keyword>
<sequence length="296" mass="32739">MKNQTRQICTALLLAALSHTVQAQTGDCRFKDAEALKSYLKPGKRTKPLIMAHQGGTEDGFPGNSMATFERTYSKVPCVLLEIDVRATADSLLVISHDDDLALKTNGKGLLSKKKWKDVSKLRLKDSYGSMTEYALPTFQDVLNWSAGKNLVLIVDKKPETSITQTIKMLQGTGNLYKSVLICYSLKEAQLAHKLAPQLMLAVGFNSPEHIDAVEQSGLPLEQLVALTPRELQDGPFYQRIHDLNVASSLGTNGNIDTLQTTESRPLYQKIWDTGGPDIICTDNPILVQSIFYKKD</sequence>
<accession>A0A1G7Z6F6</accession>
<dbReference type="PANTHER" id="PTHR46320">
    <property type="entry name" value="GLYCEROPHOSPHODIESTER PHOSPHODIESTERASE 1"/>
    <property type="match status" value="1"/>
</dbReference>
<evidence type="ECO:0000256" key="1">
    <source>
        <dbReference type="SAM" id="SignalP"/>
    </source>
</evidence>
<dbReference type="SUPFAM" id="SSF51695">
    <property type="entry name" value="PLC-like phosphodiesterases"/>
    <property type="match status" value="1"/>
</dbReference>
<feature type="chain" id="PRO_5011580385" evidence="1">
    <location>
        <begin position="24"/>
        <end position="296"/>
    </location>
</feature>
<evidence type="ECO:0000259" key="2">
    <source>
        <dbReference type="PROSITE" id="PS51704"/>
    </source>
</evidence>
<dbReference type="CDD" id="cd08566">
    <property type="entry name" value="GDPD_AtGDE_like"/>
    <property type="match status" value="1"/>
</dbReference>
<dbReference type="STRING" id="659014.SAMN04487996_12778"/>
<organism evidence="3 4">
    <name type="scientific">Dyadobacter soli</name>
    <dbReference type="NCBI Taxonomy" id="659014"/>
    <lineage>
        <taxon>Bacteria</taxon>
        <taxon>Pseudomonadati</taxon>
        <taxon>Bacteroidota</taxon>
        <taxon>Cytophagia</taxon>
        <taxon>Cytophagales</taxon>
        <taxon>Spirosomataceae</taxon>
        <taxon>Dyadobacter</taxon>
    </lineage>
</organism>
<dbReference type="InterPro" id="IPR017946">
    <property type="entry name" value="PLC-like_Pdiesterase_TIM-brl"/>
</dbReference>
<dbReference type="GO" id="GO:0006644">
    <property type="term" value="P:phospholipid metabolic process"/>
    <property type="evidence" value="ECO:0007669"/>
    <property type="project" value="TreeGrafter"/>
</dbReference>
<dbReference type="RefSeq" id="WP_090157265.1">
    <property type="nucleotide sequence ID" value="NZ_FNAN01000027.1"/>
</dbReference>
<evidence type="ECO:0000313" key="3">
    <source>
        <dbReference type="EMBL" id="SDH04189.1"/>
    </source>
</evidence>
<gene>
    <name evidence="3" type="ORF">SAMN04487996_12778</name>
</gene>
<reference evidence="4" key="1">
    <citation type="submission" date="2016-10" db="EMBL/GenBank/DDBJ databases">
        <authorList>
            <person name="Varghese N."/>
            <person name="Submissions S."/>
        </authorList>
    </citation>
    <scope>NUCLEOTIDE SEQUENCE [LARGE SCALE GENOMIC DNA]</scope>
    <source>
        <strain evidence="4">DSM 25329</strain>
    </source>
</reference>
<dbReference type="GO" id="GO:0070291">
    <property type="term" value="P:N-acylethanolamine metabolic process"/>
    <property type="evidence" value="ECO:0007669"/>
    <property type="project" value="TreeGrafter"/>
</dbReference>
<dbReference type="Pfam" id="PF03009">
    <property type="entry name" value="GDPD"/>
    <property type="match status" value="1"/>
</dbReference>
<dbReference type="InterPro" id="IPR030395">
    <property type="entry name" value="GP_PDE_dom"/>
</dbReference>
<evidence type="ECO:0000313" key="4">
    <source>
        <dbReference type="Proteomes" id="UP000198748"/>
    </source>
</evidence>
<dbReference type="OrthoDB" id="384721at2"/>
<protein>
    <submittedName>
        <fullName evidence="3">Glycerophosphoryl diester phosphodiesterase</fullName>
    </submittedName>
</protein>
<dbReference type="AlphaFoldDB" id="A0A1G7Z6F6"/>